<dbReference type="EMBL" id="JACDQQ010000741">
    <property type="protein sequence ID" value="MBA0084862.1"/>
    <property type="molecule type" value="Genomic_DNA"/>
</dbReference>
<accession>A0A7V8NP00</accession>
<evidence type="ECO:0000313" key="1">
    <source>
        <dbReference type="EMBL" id="MBA0084862.1"/>
    </source>
</evidence>
<dbReference type="Proteomes" id="UP000567293">
    <property type="component" value="Unassembled WGS sequence"/>
</dbReference>
<sequence length="226" mass="24131">MPSPPTVQAVRCKLDYLNDDGSLAGSRFYLSYTGSAPSPANCATLANDIVTAWNAHIGPILTIHVTLNEVDVLDLASTSGASGQSTTTATGGATDPAPPSSVAVNVEFNIARRYRGGKPRMYFPATNNANLANQRNWTSGFVSTFNSDVTAFFAALEALTIGSMGTLAHVNISFYHGHNTSQPPWRGPGYKYPPLYRGTALVDPIESYSTKTVIGSQRRRRTATTP</sequence>
<protein>
    <submittedName>
        <fullName evidence="1">Uncharacterized protein</fullName>
    </submittedName>
</protein>
<gene>
    <name evidence="1" type="ORF">HRJ53_07695</name>
</gene>
<organism evidence="1 2">
    <name type="scientific">Candidatus Acidiferrum panamense</name>
    <dbReference type="NCBI Taxonomy" id="2741543"/>
    <lineage>
        <taxon>Bacteria</taxon>
        <taxon>Pseudomonadati</taxon>
        <taxon>Acidobacteriota</taxon>
        <taxon>Terriglobia</taxon>
        <taxon>Candidatus Acidiferrales</taxon>
        <taxon>Candidatus Acidiferrum</taxon>
    </lineage>
</organism>
<evidence type="ECO:0000313" key="2">
    <source>
        <dbReference type="Proteomes" id="UP000567293"/>
    </source>
</evidence>
<name>A0A7V8NP00_9BACT</name>
<proteinExistence type="predicted"/>
<comment type="caution">
    <text evidence="1">The sequence shown here is derived from an EMBL/GenBank/DDBJ whole genome shotgun (WGS) entry which is preliminary data.</text>
</comment>
<keyword evidence="2" id="KW-1185">Reference proteome</keyword>
<reference evidence="1" key="1">
    <citation type="submission" date="2020-06" db="EMBL/GenBank/DDBJ databases">
        <title>Legume-microbial interactions unlock mineral nutrients during tropical forest succession.</title>
        <authorList>
            <person name="Epihov D.Z."/>
        </authorList>
    </citation>
    <scope>NUCLEOTIDE SEQUENCE [LARGE SCALE GENOMIC DNA]</scope>
    <source>
        <strain evidence="1">Pan2503</strain>
    </source>
</reference>
<dbReference type="AlphaFoldDB" id="A0A7V8NP00"/>